<comment type="caution">
    <text evidence="3">The sequence shown here is derived from an EMBL/GenBank/DDBJ whole genome shotgun (WGS) entry which is preliminary data.</text>
</comment>
<feature type="domain" description="Tex-like protein N-terminal" evidence="1">
    <location>
        <begin position="3"/>
        <end position="75"/>
    </location>
</feature>
<name>A0ABT3KDR6_9GAMM</name>
<dbReference type="PANTHER" id="PTHR10724">
    <property type="entry name" value="30S RIBOSOMAL PROTEIN S1"/>
    <property type="match status" value="1"/>
</dbReference>
<organism evidence="3 4">
    <name type="scientific">Marinomonas rhodophyticola</name>
    <dbReference type="NCBI Taxonomy" id="2992803"/>
    <lineage>
        <taxon>Bacteria</taxon>
        <taxon>Pseudomonadati</taxon>
        <taxon>Pseudomonadota</taxon>
        <taxon>Gammaproteobacteria</taxon>
        <taxon>Oceanospirillales</taxon>
        <taxon>Oceanospirillaceae</taxon>
        <taxon>Marinomonas</taxon>
    </lineage>
</organism>
<dbReference type="InterPro" id="IPR023319">
    <property type="entry name" value="Tex-like_HTH_dom_sf"/>
</dbReference>
<sequence>MNSISDNLSSEFSILKKYSDNIIQLFEEGATVPFVARYRKESTGGMSDIDLRSFYDRWQYLVEFKKRQESILAILSQDSAVPVTVLNKLRQATSKNELEDLYSPYKKTRKTKADEAKEQGLLPLATLIWTGRQADTLSAVSAWCQQNAISMSAESALEGVTEILNEAIANDSDVLKKGREELLKDGILTSRVLRGKKEQGEKFRDYFDYQEAINKVPPHRLLALFRAKKKPFLNSVCL</sequence>
<dbReference type="Gene3D" id="1.10.3500.10">
    <property type="entry name" value="Tex N-terminal region-like"/>
    <property type="match status" value="1"/>
</dbReference>
<dbReference type="Proteomes" id="UP001431181">
    <property type="component" value="Unassembled WGS sequence"/>
</dbReference>
<dbReference type="InterPro" id="IPR055179">
    <property type="entry name" value="Tex-like_central_region"/>
</dbReference>
<gene>
    <name evidence="3" type="ORF">ONZ52_06365</name>
</gene>
<keyword evidence="4" id="KW-1185">Reference proteome</keyword>
<dbReference type="RefSeq" id="WP_265217853.1">
    <property type="nucleotide sequence ID" value="NZ_JAPEUL010000006.1"/>
</dbReference>
<dbReference type="InterPro" id="IPR018974">
    <property type="entry name" value="Tex-like_N"/>
</dbReference>
<dbReference type="SUPFAM" id="SSF158832">
    <property type="entry name" value="Tex N-terminal region-like"/>
    <property type="match status" value="1"/>
</dbReference>
<reference evidence="3" key="1">
    <citation type="submission" date="2022-11" db="EMBL/GenBank/DDBJ databases">
        <title>Marinomonas sp. nov., isolated from marine algae.</title>
        <authorList>
            <person name="Choi D.G."/>
            <person name="Kim J.M."/>
            <person name="Lee J.K."/>
            <person name="Baek J.H."/>
            <person name="Jeon C.O."/>
        </authorList>
    </citation>
    <scope>NUCLEOTIDE SEQUENCE</scope>
    <source>
        <strain evidence="3">KJ51-3</strain>
    </source>
</reference>
<feature type="domain" description="Tex-like central region" evidence="2">
    <location>
        <begin position="141"/>
        <end position="234"/>
    </location>
</feature>
<dbReference type="Gene3D" id="1.10.10.650">
    <property type="entry name" value="RuvA domain 2-like"/>
    <property type="match status" value="1"/>
</dbReference>
<evidence type="ECO:0000259" key="2">
    <source>
        <dbReference type="Pfam" id="PF22706"/>
    </source>
</evidence>
<dbReference type="PANTHER" id="PTHR10724:SF10">
    <property type="entry name" value="S1 RNA-BINDING DOMAIN-CONTAINING PROTEIN 1"/>
    <property type="match status" value="1"/>
</dbReference>
<dbReference type="InterPro" id="IPR023323">
    <property type="entry name" value="Tex-like_dom_sf"/>
</dbReference>
<proteinExistence type="predicted"/>
<protein>
    <recommendedName>
        <fullName evidence="5">Tex-like protein N-terminal domain-containing protein</fullName>
    </recommendedName>
</protein>
<evidence type="ECO:0000259" key="1">
    <source>
        <dbReference type="Pfam" id="PF09371"/>
    </source>
</evidence>
<dbReference type="EMBL" id="JAPEUL010000006">
    <property type="protein sequence ID" value="MCW4628624.1"/>
    <property type="molecule type" value="Genomic_DNA"/>
</dbReference>
<accession>A0ABT3KDR6</accession>
<dbReference type="Pfam" id="PF22706">
    <property type="entry name" value="Tex_central_region"/>
    <property type="match status" value="1"/>
</dbReference>
<dbReference type="Pfam" id="PF09371">
    <property type="entry name" value="Tex_N"/>
    <property type="match status" value="1"/>
</dbReference>
<evidence type="ECO:0000313" key="4">
    <source>
        <dbReference type="Proteomes" id="UP001431181"/>
    </source>
</evidence>
<evidence type="ECO:0000313" key="3">
    <source>
        <dbReference type="EMBL" id="MCW4628624.1"/>
    </source>
</evidence>
<evidence type="ECO:0008006" key="5">
    <source>
        <dbReference type="Google" id="ProtNLM"/>
    </source>
</evidence>
<dbReference type="InterPro" id="IPR050437">
    <property type="entry name" value="Ribos_protein_bS1-like"/>
</dbReference>